<accession>A0A816VKS6</accession>
<sequence>MNSNVNYSPFIEHSFRRLSLLIHQQDILNATTPSTTANATTPSTTASTTVEKSSNVLSLVKNKENKFDNSCSLSFSSEKRSHQQSIDRNTTNSNEIKLKFAPITKTNRTFMRPPKTQTISYRCSSLHLSDQSVASLSRSSNAPCSPSVTQQKLNELQVHIPVERSLYDIKFERDRHNDLREKYNIPPPFQRKWLREPRYIPKERPNCGQVQQSEN</sequence>
<evidence type="ECO:0000313" key="2">
    <source>
        <dbReference type="Proteomes" id="UP000663824"/>
    </source>
</evidence>
<gene>
    <name evidence="1" type="ORF">MBJ925_LOCUS26138</name>
</gene>
<name>A0A816VKS6_9BILA</name>
<evidence type="ECO:0000313" key="1">
    <source>
        <dbReference type="EMBL" id="CAF2122193.1"/>
    </source>
</evidence>
<organism evidence="1 2">
    <name type="scientific">Rotaria magnacalcarata</name>
    <dbReference type="NCBI Taxonomy" id="392030"/>
    <lineage>
        <taxon>Eukaryota</taxon>
        <taxon>Metazoa</taxon>
        <taxon>Spiralia</taxon>
        <taxon>Gnathifera</taxon>
        <taxon>Rotifera</taxon>
        <taxon>Eurotatoria</taxon>
        <taxon>Bdelloidea</taxon>
        <taxon>Philodinida</taxon>
        <taxon>Philodinidae</taxon>
        <taxon>Rotaria</taxon>
    </lineage>
</organism>
<dbReference type="Proteomes" id="UP000663824">
    <property type="component" value="Unassembled WGS sequence"/>
</dbReference>
<dbReference type="AlphaFoldDB" id="A0A816VKS6"/>
<comment type="caution">
    <text evidence="1">The sequence shown here is derived from an EMBL/GenBank/DDBJ whole genome shotgun (WGS) entry which is preliminary data.</text>
</comment>
<protein>
    <submittedName>
        <fullName evidence="1">Uncharacterized protein</fullName>
    </submittedName>
</protein>
<dbReference type="EMBL" id="CAJNRE010013826">
    <property type="protein sequence ID" value="CAF2122193.1"/>
    <property type="molecule type" value="Genomic_DNA"/>
</dbReference>
<proteinExistence type="predicted"/>
<reference evidence="1" key="1">
    <citation type="submission" date="2021-02" db="EMBL/GenBank/DDBJ databases">
        <authorList>
            <person name="Nowell W R."/>
        </authorList>
    </citation>
    <scope>NUCLEOTIDE SEQUENCE</scope>
</reference>